<dbReference type="EMBL" id="HG994360">
    <property type="protein sequence ID" value="CAF2088779.1"/>
    <property type="molecule type" value="Genomic_DNA"/>
</dbReference>
<dbReference type="Gramene" id="CDX88075">
    <property type="protein sequence ID" value="CDX88075"/>
    <property type="gene ID" value="GSBRNA2T00147497001"/>
</dbReference>
<proteinExistence type="predicted"/>
<name>A0A816SRG9_BRANA</name>
<evidence type="ECO:0000313" key="1">
    <source>
        <dbReference type="EMBL" id="CAF2088779.1"/>
    </source>
</evidence>
<dbReference type="AlphaFoldDB" id="A0A816SRG9"/>
<organism evidence="1">
    <name type="scientific">Brassica napus</name>
    <name type="common">Rape</name>
    <dbReference type="NCBI Taxonomy" id="3708"/>
    <lineage>
        <taxon>Eukaryota</taxon>
        <taxon>Viridiplantae</taxon>
        <taxon>Streptophyta</taxon>
        <taxon>Embryophyta</taxon>
        <taxon>Tracheophyta</taxon>
        <taxon>Spermatophyta</taxon>
        <taxon>Magnoliopsida</taxon>
        <taxon>eudicotyledons</taxon>
        <taxon>Gunneridae</taxon>
        <taxon>Pentapetalae</taxon>
        <taxon>rosids</taxon>
        <taxon>malvids</taxon>
        <taxon>Brassicales</taxon>
        <taxon>Brassicaceae</taxon>
        <taxon>Brassiceae</taxon>
        <taxon>Brassica</taxon>
    </lineage>
</organism>
<gene>
    <name evidence="1" type="ORF">DARMORV10_A06P34920.1</name>
</gene>
<reference evidence="1" key="1">
    <citation type="submission" date="2021-01" db="EMBL/GenBank/DDBJ databases">
        <authorList>
            <consortium name="Genoscope - CEA"/>
            <person name="William W."/>
        </authorList>
    </citation>
    <scope>NUCLEOTIDE SEQUENCE</scope>
</reference>
<accession>A0A816SRG9</accession>
<protein>
    <submittedName>
        <fullName evidence="1">(rape) hypothetical protein</fullName>
    </submittedName>
</protein>
<dbReference type="Proteomes" id="UP001295469">
    <property type="component" value="Chromosome A06"/>
</dbReference>
<sequence length="40" mass="4383">MILRLLTSINSKIVGGHLFLNATSGTHIIFDKEINLISVC</sequence>